<evidence type="ECO:0000313" key="2">
    <source>
        <dbReference type="Proteomes" id="UP000440224"/>
    </source>
</evidence>
<dbReference type="RefSeq" id="WP_153825236.1">
    <property type="nucleotide sequence ID" value="NZ_WJIE01000033.1"/>
</dbReference>
<dbReference type="Proteomes" id="UP000440224">
    <property type="component" value="Unassembled WGS sequence"/>
</dbReference>
<protein>
    <submittedName>
        <fullName evidence="1">Uncharacterized protein</fullName>
    </submittedName>
</protein>
<evidence type="ECO:0000313" key="1">
    <source>
        <dbReference type="EMBL" id="MRG98467.1"/>
    </source>
</evidence>
<comment type="caution">
    <text evidence="1">The sequence shown here is derived from an EMBL/GenBank/DDBJ whole genome shotgun (WGS) entry which is preliminary data.</text>
</comment>
<proteinExistence type="predicted"/>
<keyword evidence="2" id="KW-1185">Reference proteome</keyword>
<dbReference type="EMBL" id="WJIE01000033">
    <property type="protein sequence ID" value="MRG98467.1"/>
    <property type="molecule type" value="Genomic_DNA"/>
</dbReference>
<gene>
    <name evidence="1" type="ORF">GF068_42120</name>
</gene>
<reference evidence="1 2" key="1">
    <citation type="submission" date="2019-10" db="EMBL/GenBank/DDBJ databases">
        <title>A soil myxobacterium in the family Polyangiaceae.</title>
        <authorList>
            <person name="Li Y."/>
            <person name="Wang J."/>
        </authorList>
    </citation>
    <scope>NUCLEOTIDE SEQUENCE [LARGE SCALE GENOMIC DNA]</scope>
    <source>
        <strain evidence="1 2">DSM 14734</strain>
    </source>
</reference>
<dbReference type="AlphaFoldDB" id="A0A6N7Q427"/>
<name>A0A6N7Q427_9BACT</name>
<organism evidence="1 2">
    <name type="scientific">Polyangium spumosum</name>
    <dbReference type="NCBI Taxonomy" id="889282"/>
    <lineage>
        <taxon>Bacteria</taxon>
        <taxon>Pseudomonadati</taxon>
        <taxon>Myxococcota</taxon>
        <taxon>Polyangia</taxon>
        <taxon>Polyangiales</taxon>
        <taxon>Polyangiaceae</taxon>
        <taxon>Polyangium</taxon>
    </lineage>
</organism>
<accession>A0A6N7Q427</accession>
<sequence>MSAPKNKPPAADPAPKSPKDYFKVYAPKLYRRELHMEALFADKSLAQYTREILDERLPHDLRMVLRERAEREGTTVQKILLEGLVAIGVSEAKPLLAETKKKRT</sequence>